<evidence type="ECO:0000259" key="2">
    <source>
        <dbReference type="Pfam" id="PF20152"/>
    </source>
</evidence>
<evidence type="ECO:0000313" key="3">
    <source>
        <dbReference type="EMBL" id="KAF6759361.1"/>
    </source>
</evidence>
<feature type="transmembrane region" description="Helical" evidence="1">
    <location>
        <begin position="52"/>
        <end position="72"/>
    </location>
</feature>
<evidence type="ECO:0000256" key="1">
    <source>
        <dbReference type="SAM" id="Phobius"/>
    </source>
</evidence>
<organism evidence="3 4">
    <name type="scientific">Ephemerocybe angulata</name>
    <dbReference type="NCBI Taxonomy" id="980116"/>
    <lineage>
        <taxon>Eukaryota</taxon>
        <taxon>Fungi</taxon>
        <taxon>Dikarya</taxon>
        <taxon>Basidiomycota</taxon>
        <taxon>Agaricomycotina</taxon>
        <taxon>Agaricomycetes</taxon>
        <taxon>Agaricomycetidae</taxon>
        <taxon>Agaricales</taxon>
        <taxon>Agaricineae</taxon>
        <taxon>Psathyrellaceae</taxon>
        <taxon>Ephemerocybe</taxon>
    </lineage>
</organism>
<proteinExistence type="predicted"/>
<feature type="domain" description="DUF6534" evidence="2">
    <location>
        <begin position="183"/>
        <end position="234"/>
    </location>
</feature>
<feature type="transmembrane region" description="Helical" evidence="1">
    <location>
        <begin position="175"/>
        <end position="196"/>
    </location>
</feature>
<keyword evidence="1" id="KW-1133">Transmembrane helix</keyword>
<dbReference type="EMBL" id="JACGCI010000015">
    <property type="protein sequence ID" value="KAF6759361.1"/>
    <property type="molecule type" value="Genomic_DNA"/>
</dbReference>
<comment type="caution">
    <text evidence="3">The sequence shown here is derived from an EMBL/GenBank/DDBJ whole genome shotgun (WGS) entry which is preliminary data.</text>
</comment>
<protein>
    <recommendedName>
        <fullName evidence="2">DUF6534 domain-containing protein</fullName>
    </recommendedName>
</protein>
<feature type="transmembrane region" description="Helical" evidence="1">
    <location>
        <begin position="216"/>
        <end position="237"/>
    </location>
</feature>
<accession>A0A8H6I8P1</accession>
<dbReference type="PANTHER" id="PTHR40465">
    <property type="entry name" value="CHROMOSOME 1, WHOLE GENOME SHOTGUN SEQUENCE"/>
    <property type="match status" value="1"/>
</dbReference>
<dbReference type="PANTHER" id="PTHR40465:SF1">
    <property type="entry name" value="DUF6534 DOMAIN-CONTAINING PROTEIN"/>
    <property type="match status" value="1"/>
</dbReference>
<dbReference type="InterPro" id="IPR045339">
    <property type="entry name" value="DUF6534"/>
</dbReference>
<dbReference type="AlphaFoldDB" id="A0A8H6I8P1"/>
<dbReference type="Pfam" id="PF20152">
    <property type="entry name" value="DUF6534"/>
    <property type="match status" value="1"/>
</dbReference>
<feature type="transmembrane region" description="Helical" evidence="1">
    <location>
        <begin position="132"/>
        <end position="155"/>
    </location>
</feature>
<name>A0A8H6I8P1_9AGAR</name>
<gene>
    <name evidence="3" type="ORF">DFP72DRAFT_133655</name>
</gene>
<dbReference type="OrthoDB" id="2535105at2759"/>
<keyword evidence="1" id="KW-0472">Membrane</keyword>
<dbReference type="Proteomes" id="UP000521943">
    <property type="component" value="Unassembled WGS sequence"/>
</dbReference>
<feature type="transmembrane region" description="Helical" evidence="1">
    <location>
        <begin position="20"/>
        <end position="40"/>
    </location>
</feature>
<keyword evidence="1" id="KW-0812">Transmembrane</keyword>
<feature type="transmembrane region" description="Helical" evidence="1">
    <location>
        <begin position="92"/>
        <end position="111"/>
    </location>
</feature>
<sequence length="255" mass="28353">MPDAINPLRFKPSFARQAGAQLLATVVTTMLFGVALGTIIRYFSTHSRNDSLWIKILIAALAVLATLETVFANHQIYLYFVVNNDNQDARNYIPFSMPAKTACIFLAAFLSQLFYATRIWKVGTGLRSPWRFSVILIVSLAILQLGGGLIQVVVMDQSKTNTVMWGRVAQNVLSMYLNGAGTTACDILISITLVIILRSTDLVATRRTKTLLEKLVVYAVNRGILTSAFALLSIFLVRIEVFKSCHFREDLKEAL</sequence>
<keyword evidence="4" id="KW-1185">Reference proteome</keyword>
<evidence type="ECO:0000313" key="4">
    <source>
        <dbReference type="Proteomes" id="UP000521943"/>
    </source>
</evidence>
<reference evidence="3 4" key="1">
    <citation type="submission" date="2020-07" db="EMBL/GenBank/DDBJ databases">
        <title>Comparative genomics of pyrophilous fungi reveals a link between fire events and developmental genes.</title>
        <authorList>
            <consortium name="DOE Joint Genome Institute"/>
            <person name="Steindorff A.S."/>
            <person name="Carver A."/>
            <person name="Calhoun S."/>
            <person name="Stillman K."/>
            <person name="Liu H."/>
            <person name="Lipzen A."/>
            <person name="Pangilinan J."/>
            <person name="Labutti K."/>
            <person name="Bruns T.D."/>
            <person name="Grigoriev I.V."/>
        </authorList>
    </citation>
    <scope>NUCLEOTIDE SEQUENCE [LARGE SCALE GENOMIC DNA]</scope>
    <source>
        <strain evidence="3 4">CBS 144469</strain>
    </source>
</reference>